<gene>
    <name evidence="1" type="ORF">GCM10007424_16680</name>
</gene>
<evidence type="ECO:0008006" key="3">
    <source>
        <dbReference type="Google" id="ProtNLM"/>
    </source>
</evidence>
<reference evidence="2" key="1">
    <citation type="journal article" date="2019" name="Int. J. Syst. Evol. Microbiol.">
        <title>The Global Catalogue of Microorganisms (GCM) 10K type strain sequencing project: providing services to taxonomists for standard genome sequencing and annotation.</title>
        <authorList>
            <consortium name="The Broad Institute Genomics Platform"/>
            <consortium name="The Broad Institute Genome Sequencing Center for Infectious Disease"/>
            <person name="Wu L."/>
            <person name="Ma J."/>
        </authorList>
    </citation>
    <scope>NUCLEOTIDE SEQUENCE [LARGE SCALE GENOMIC DNA]</scope>
    <source>
        <strain evidence="2">CGMCC 1.15461</strain>
    </source>
</reference>
<dbReference type="InterPro" id="IPR046290">
    <property type="entry name" value="DUF6327"/>
</dbReference>
<dbReference type="Proteomes" id="UP000615760">
    <property type="component" value="Unassembled WGS sequence"/>
</dbReference>
<organism evidence="1 2">
    <name type="scientific">Flavobacterium suaedae</name>
    <dbReference type="NCBI Taxonomy" id="1767027"/>
    <lineage>
        <taxon>Bacteria</taxon>
        <taxon>Pseudomonadati</taxon>
        <taxon>Bacteroidota</taxon>
        <taxon>Flavobacteriia</taxon>
        <taxon>Flavobacteriales</taxon>
        <taxon>Flavobacteriaceae</taxon>
        <taxon>Flavobacterium</taxon>
    </lineage>
</organism>
<name>A0ABQ1JTB2_9FLAO</name>
<dbReference type="RefSeq" id="WP_188620816.1">
    <property type="nucleotide sequence ID" value="NZ_BMJE01000004.1"/>
</dbReference>
<protein>
    <recommendedName>
        <fullName evidence="3">Glutaminyl-tRNA synthetase</fullName>
    </recommendedName>
</protein>
<dbReference type="EMBL" id="BMJE01000004">
    <property type="protein sequence ID" value="GGB77296.1"/>
    <property type="molecule type" value="Genomic_DNA"/>
</dbReference>
<comment type="caution">
    <text evidence="1">The sequence shown here is derived from an EMBL/GenBank/DDBJ whole genome shotgun (WGS) entry which is preliminary data.</text>
</comment>
<dbReference type="Pfam" id="PF19852">
    <property type="entry name" value="DUF6327"/>
    <property type="match status" value="1"/>
</dbReference>
<evidence type="ECO:0000313" key="2">
    <source>
        <dbReference type="Proteomes" id="UP000615760"/>
    </source>
</evidence>
<keyword evidence="2" id="KW-1185">Reference proteome</keyword>
<accession>A0ABQ1JTB2</accession>
<evidence type="ECO:0000313" key="1">
    <source>
        <dbReference type="EMBL" id="GGB77296.1"/>
    </source>
</evidence>
<sequence>MPGKEYKSFDQIEKDLEILRVEKDLAYYRLKKDLDETKDSLQLKNIVGDTPKKVFNVAKMLSGPFKSAFLTYVFKKIFK</sequence>
<proteinExistence type="predicted"/>